<dbReference type="Proteomes" id="UP001054945">
    <property type="component" value="Unassembled WGS sequence"/>
</dbReference>
<organism evidence="2 3">
    <name type="scientific">Caerostris extrusa</name>
    <name type="common">Bark spider</name>
    <name type="synonym">Caerostris bankana</name>
    <dbReference type="NCBI Taxonomy" id="172846"/>
    <lineage>
        <taxon>Eukaryota</taxon>
        <taxon>Metazoa</taxon>
        <taxon>Ecdysozoa</taxon>
        <taxon>Arthropoda</taxon>
        <taxon>Chelicerata</taxon>
        <taxon>Arachnida</taxon>
        <taxon>Araneae</taxon>
        <taxon>Araneomorphae</taxon>
        <taxon>Entelegynae</taxon>
        <taxon>Araneoidea</taxon>
        <taxon>Araneidae</taxon>
        <taxon>Caerostris</taxon>
    </lineage>
</organism>
<evidence type="ECO:0000256" key="1">
    <source>
        <dbReference type="SAM" id="Phobius"/>
    </source>
</evidence>
<keyword evidence="1" id="KW-1133">Transmembrane helix</keyword>
<feature type="transmembrane region" description="Helical" evidence="1">
    <location>
        <begin position="33"/>
        <end position="53"/>
    </location>
</feature>
<reference evidence="2 3" key="1">
    <citation type="submission" date="2021-06" db="EMBL/GenBank/DDBJ databases">
        <title>Caerostris extrusa draft genome.</title>
        <authorList>
            <person name="Kono N."/>
            <person name="Arakawa K."/>
        </authorList>
    </citation>
    <scope>NUCLEOTIDE SEQUENCE [LARGE SCALE GENOMIC DNA]</scope>
</reference>
<name>A0AAV4NGS7_CAEEX</name>
<sequence length="138" mass="14935">MMSMMNAMNKLQVPPKKEEQGFLAQIASDPKTYILAAIIPLAIMMASFFIPFVTNYFTALPSGPSVLTTVANSKMARAVRDSDLAEKVLGNLIEFGSKVLEDDDCIQKAICEIALRKGGSANMSQAAFVISRVTKKNG</sequence>
<evidence type="ECO:0000313" key="3">
    <source>
        <dbReference type="Proteomes" id="UP001054945"/>
    </source>
</evidence>
<evidence type="ECO:0000313" key="2">
    <source>
        <dbReference type="EMBL" id="GIX84002.1"/>
    </source>
</evidence>
<keyword evidence="3" id="KW-1185">Reference proteome</keyword>
<dbReference type="AlphaFoldDB" id="A0AAV4NGS7"/>
<gene>
    <name evidence="2" type="primary">AVEN_181615_1</name>
    <name evidence="2" type="ORF">CEXT_376291</name>
</gene>
<protein>
    <recommendedName>
        <fullName evidence="4">Type II secretion system protein GspF domain-containing protein</fullName>
    </recommendedName>
</protein>
<keyword evidence="1" id="KW-0472">Membrane</keyword>
<evidence type="ECO:0008006" key="4">
    <source>
        <dbReference type="Google" id="ProtNLM"/>
    </source>
</evidence>
<comment type="caution">
    <text evidence="2">The sequence shown here is derived from an EMBL/GenBank/DDBJ whole genome shotgun (WGS) entry which is preliminary data.</text>
</comment>
<keyword evidence="1" id="KW-0812">Transmembrane</keyword>
<accession>A0AAV4NGS7</accession>
<proteinExistence type="predicted"/>
<dbReference type="EMBL" id="BPLR01003389">
    <property type="protein sequence ID" value="GIX84002.1"/>
    <property type="molecule type" value="Genomic_DNA"/>
</dbReference>